<dbReference type="Proteomes" id="UP000285084">
    <property type="component" value="Unassembled WGS sequence"/>
</dbReference>
<dbReference type="Pfam" id="PF20183">
    <property type="entry name" value="DUF6546"/>
    <property type="match status" value="1"/>
</dbReference>
<sequence>MTNWNSLPAEIRRAILEALTAHKAIAPYASVSTEWRSFIEKKIFAHVRLHPSCLEHLEQLDDHYKRLVNHIWLNIELKGYNCRSCRKRESLTSSYSIAKILNAAITRLFSTLATWRESLTLELNVYCPSDSEHWFKNSYFGASGEDKFECLPHSADPIHDPKHGWFRGRVTEAPPDDALRRPFGLSELRFREGPEGLPYVYAVTKFVLRRQCRQQFSAGTLSYLWAKLPSLEEISYEPWQSHLTIAQDHSDKDFIHTVNSLPKTVKKITIFEDFNENFLELYALGRGYLSDVNPPRVRLPDPALGAAFAAKSQKLEYISVAFIVDARHFFEACRPDWHWPHLQSLTLTAREIAKANARQTNKLLKAAAQFALNTPQLQVLTLWHGERREACAFTYCRKDALVSWLGTQDLKLESETLKAWENVANKHTGRVLSVEKRLSTDYITSHGDAVCFLGLQSVVDQVSLQQICEENRVSWL</sequence>
<comment type="caution">
    <text evidence="2">The sequence shown here is derived from an EMBL/GenBank/DDBJ whole genome shotgun (WGS) entry which is preliminary data.</text>
</comment>
<dbReference type="EMBL" id="MRCX01000116">
    <property type="protein sequence ID" value="RKK71350.1"/>
    <property type="molecule type" value="Genomic_DNA"/>
</dbReference>
<evidence type="ECO:0000313" key="2">
    <source>
        <dbReference type="EMBL" id="RKK71350.1"/>
    </source>
</evidence>
<evidence type="ECO:0000313" key="3">
    <source>
        <dbReference type="Proteomes" id="UP000285084"/>
    </source>
</evidence>
<protein>
    <recommendedName>
        <fullName evidence="1">DUF6546 domain-containing protein</fullName>
    </recommendedName>
</protein>
<evidence type="ECO:0000259" key="1">
    <source>
        <dbReference type="Pfam" id="PF20183"/>
    </source>
</evidence>
<name>A0A420MTK5_FUSOX</name>
<feature type="domain" description="DUF6546" evidence="1">
    <location>
        <begin position="260"/>
        <end position="459"/>
    </location>
</feature>
<dbReference type="AlphaFoldDB" id="A0A420MTK5"/>
<gene>
    <name evidence="2" type="ORF">BFJ69_g11017</name>
</gene>
<organism evidence="2 3">
    <name type="scientific">Fusarium oxysporum</name>
    <name type="common">Fusarium vascular wilt</name>
    <dbReference type="NCBI Taxonomy" id="5507"/>
    <lineage>
        <taxon>Eukaryota</taxon>
        <taxon>Fungi</taxon>
        <taxon>Dikarya</taxon>
        <taxon>Ascomycota</taxon>
        <taxon>Pezizomycotina</taxon>
        <taxon>Sordariomycetes</taxon>
        <taxon>Hypocreomycetidae</taxon>
        <taxon>Hypocreales</taxon>
        <taxon>Nectriaceae</taxon>
        <taxon>Fusarium</taxon>
        <taxon>Fusarium oxysporum species complex</taxon>
    </lineage>
</organism>
<dbReference type="VEuPathDB" id="FungiDB:HZS61_014457"/>
<dbReference type="VEuPathDB" id="FungiDB:FOC4_g10013252"/>
<accession>A0A420MTK5</accession>
<dbReference type="VEuPathDB" id="FungiDB:FOC1_g10010697"/>
<dbReference type="InterPro" id="IPR046676">
    <property type="entry name" value="DUF6546"/>
</dbReference>
<dbReference type="VEuPathDB" id="FungiDB:FOXG_04874"/>
<dbReference type="VEuPathDB" id="FungiDB:FOZG_10582"/>
<proteinExistence type="predicted"/>
<reference evidence="2 3" key="1">
    <citation type="journal article" date="2018" name="Sci. Rep.">
        <title>Characterisation of pathogen-specific regions and novel effector candidates in Fusarium oxysporum f. sp. cepae.</title>
        <authorList>
            <person name="Armitage A.D."/>
            <person name="Taylor A."/>
            <person name="Sobczyk M.K."/>
            <person name="Baxter L."/>
            <person name="Greenfield B.P."/>
            <person name="Bates H.J."/>
            <person name="Wilson F."/>
            <person name="Jackson A.C."/>
            <person name="Ott S."/>
            <person name="Harrison R.J."/>
            <person name="Clarkson J.P."/>
        </authorList>
    </citation>
    <scope>NUCLEOTIDE SEQUENCE [LARGE SCALE GENOMIC DNA]</scope>
    <source>
        <strain evidence="2 3">Fo_A13</strain>
    </source>
</reference>
<dbReference type="VEuPathDB" id="FungiDB:FOMG_02806"/>
<dbReference type="VEuPathDB" id="FungiDB:FOIG_09454"/>